<protein>
    <submittedName>
        <fullName evidence="4">Putative NRPS-like protein biosynthetic cluster</fullName>
    </submittedName>
</protein>
<dbReference type="Gene3D" id="3.40.50.980">
    <property type="match status" value="2"/>
</dbReference>
<dbReference type="InterPro" id="IPR036291">
    <property type="entry name" value="NAD(P)-bd_dom_sf"/>
</dbReference>
<dbReference type="Gene3D" id="1.10.1200.10">
    <property type="entry name" value="ACP-like"/>
    <property type="match status" value="1"/>
</dbReference>
<keyword evidence="1" id="KW-0596">Phosphopantetheine</keyword>
<dbReference type="InterPro" id="IPR009081">
    <property type="entry name" value="PP-bd_ACP"/>
</dbReference>
<evidence type="ECO:0000256" key="2">
    <source>
        <dbReference type="ARBA" id="ARBA00022553"/>
    </source>
</evidence>
<dbReference type="CDD" id="cd05235">
    <property type="entry name" value="SDR_e1"/>
    <property type="match status" value="1"/>
</dbReference>
<organism evidence="4 5">
    <name type="scientific">Aspergillus kawachii</name>
    <name type="common">White koji mold</name>
    <name type="synonym">Aspergillus awamori var. kawachi</name>
    <dbReference type="NCBI Taxonomy" id="1069201"/>
    <lineage>
        <taxon>Eukaryota</taxon>
        <taxon>Fungi</taxon>
        <taxon>Dikarya</taxon>
        <taxon>Ascomycota</taxon>
        <taxon>Pezizomycotina</taxon>
        <taxon>Eurotiomycetes</taxon>
        <taxon>Eurotiomycetidae</taxon>
        <taxon>Eurotiales</taxon>
        <taxon>Aspergillaceae</taxon>
        <taxon>Aspergillus</taxon>
        <taxon>Aspergillus subgen. Circumdati</taxon>
    </lineage>
</organism>
<dbReference type="PANTHER" id="PTHR44845:SF6">
    <property type="entry name" value="BETA-ALANINE-ACTIVATING ENZYME"/>
    <property type="match status" value="1"/>
</dbReference>
<dbReference type="SUPFAM" id="SSF51735">
    <property type="entry name" value="NAD(P)-binding Rossmann-fold domains"/>
    <property type="match status" value="1"/>
</dbReference>
<dbReference type="Pfam" id="PF07993">
    <property type="entry name" value="NAD_binding_4"/>
    <property type="match status" value="1"/>
</dbReference>
<evidence type="ECO:0000313" key="4">
    <source>
        <dbReference type="EMBL" id="BCR98026.1"/>
    </source>
</evidence>
<dbReference type="Gene3D" id="3.30.300.30">
    <property type="match status" value="1"/>
</dbReference>
<dbReference type="EMBL" id="AP024427">
    <property type="protein sequence ID" value="BCR98026.1"/>
    <property type="molecule type" value="Genomic_DNA"/>
</dbReference>
<dbReference type="PANTHER" id="PTHR44845">
    <property type="entry name" value="CARRIER DOMAIN-CONTAINING PROTEIN"/>
    <property type="match status" value="1"/>
</dbReference>
<dbReference type="InterPro" id="IPR013120">
    <property type="entry name" value="FAR_NAD-bd"/>
</dbReference>
<dbReference type="OrthoDB" id="408177at2759"/>
<keyword evidence="2" id="KW-0597">Phosphoprotein</keyword>
<evidence type="ECO:0000256" key="1">
    <source>
        <dbReference type="ARBA" id="ARBA00022450"/>
    </source>
</evidence>
<dbReference type="InterPro" id="IPR045851">
    <property type="entry name" value="AMP-bd_C_sf"/>
</dbReference>
<keyword evidence="5" id="KW-1185">Reference proteome</keyword>
<dbReference type="GeneID" id="64959351"/>
<proteinExistence type="inferred from homology"/>
<dbReference type="SUPFAM" id="SSF56801">
    <property type="entry name" value="Acetyl-CoA synthetase-like"/>
    <property type="match status" value="1"/>
</dbReference>
<dbReference type="RefSeq" id="XP_041541792.1">
    <property type="nucleotide sequence ID" value="XM_041687960.1"/>
</dbReference>
<gene>
    <name evidence="4" type="ORF">AKAW2_31345A</name>
</gene>
<reference evidence="4" key="1">
    <citation type="submission" date="2021-01" db="EMBL/GenBank/DDBJ databases">
        <authorList>
            <consortium name="Aspergillus luchuensis mut. kawachii IFO 4304 genome sequencing consortium"/>
            <person name="Kazuki M."/>
            <person name="Futagami T."/>
        </authorList>
    </citation>
    <scope>NUCLEOTIDE SEQUENCE</scope>
    <source>
        <strain evidence="4">IFO 4308</strain>
    </source>
</reference>
<accession>A0A7R7W7Y0</accession>
<dbReference type="NCBIfam" id="TIGR01746">
    <property type="entry name" value="Thioester-redct"/>
    <property type="match status" value="1"/>
</dbReference>
<dbReference type="InterPro" id="IPR006162">
    <property type="entry name" value="Ppantetheine_attach_site"/>
</dbReference>
<sequence length="1042" mass="115647">MVCYTMMERVLAQHAQEHPDAMAVLDGHQALTYGQLLARATCLADRLQLKEKVEAEEPVGILLSPGLSQVVAQVAVRLVGATCVPLEPKQPPKRICELLRDVAVRRVIVEDLCTERYEGFDLHPMEHLEPALFRHDNHLITQKDCPQKEDGRSHILFTSGSTGKPKPVQIQTSSILHLAMENNMTPLSHTDRVTAFNNPGFDLSLFEIWATLIARATIVVLPKGVATDASRLLAFLTETRASVMIIPTALFNVIASTAPNAFRALRHVITAGEAANPRALRSVLEKEPPENLWNGYGPTEGTTLTTLYRVTLPDCLEDRISIGQPIGKAIVYLLDDNLEPIEESGIHGEICIGGPGKSAGYLHRRRENEERFVQILNPHRYTKGTGITDSTTDSGSSIVELYRTGDIGQWRRDKPGFLDYIGRRDTQVKHQGFLVELEEISRIMESSPLVESCVVIQRPPLSVLHSSILIAYIIPSGGNKQGQHAILRFAQATLPSYMIPERFELVTTFPLTANGKVDRQALLDSYAQGPRKGEAGRKQRVVNDTSTSPNDTDTRSVLAKIWEELLQVSHPTPEQDSFLLGASSIQAAALIALIQHRLERLITMDELHAHARFSSMCDLLDTGQAPGEDRYKNAPDHTSIWANDVDIVDDIPLAPDWESAAEGRAFLTGATGFVGAHILRRLIERSGVKQVACLARARDGQSAAARVRKAMEKYDLFPEPLELSQKILVLEGDIGDEKLGLGPTQFNWLVDWASVIFHVAAKVNFCESYQEHHRANVIGTRNVLNAAALGRRKAFHYMSSIDVFGPSGMILGTRSIPEDSPLINHLPALRYDLGYGQSQWTAEAMVRRMQGKGLPIAIYRPGFIIGDSVTGASNPDDFITRWIVGCMEMGSFPRIVDMRFEYCTIDFVCSSVLQIASENKNLGQAYHILSPDRTKSLTVEDTITLLHEVGYPVRMIDYSDWVKQAVKSGTSEGALAPLMPVLQERVLGELTRWECAQFSPVYECTNTVRALAGCPEAQYKPFTIDVLRRSMAFWKRKGFYDV</sequence>
<dbReference type="InterPro" id="IPR020845">
    <property type="entry name" value="AMP-binding_CS"/>
</dbReference>
<dbReference type="Pfam" id="PF13193">
    <property type="entry name" value="AMP-binding_C"/>
    <property type="match status" value="1"/>
</dbReference>
<dbReference type="Pfam" id="PF00501">
    <property type="entry name" value="AMP-binding"/>
    <property type="match status" value="1"/>
</dbReference>
<dbReference type="Proteomes" id="UP000661280">
    <property type="component" value="Chromosome 3"/>
</dbReference>
<dbReference type="SUPFAM" id="SSF47336">
    <property type="entry name" value="ACP-like"/>
    <property type="match status" value="1"/>
</dbReference>
<evidence type="ECO:0000313" key="5">
    <source>
        <dbReference type="Proteomes" id="UP000661280"/>
    </source>
</evidence>
<dbReference type="CDD" id="cd05930">
    <property type="entry name" value="A_NRPS"/>
    <property type="match status" value="1"/>
</dbReference>
<dbReference type="Pfam" id="PF00550">
    <property type="entry name" value="PP-binding"/>
    <property type="match status" value="1"/>
</dbReference>
<evidence type="ECO:0000256" key="3">
    <source>
        <dbReference type="ARBA" id="ARBA00029454"/>
    </source>
</evidence>
<dbReference type="PROSITE" id="PS50075">
    <property type="entry name" value="CARRIER"/>
    <property type="match status" value="1"/>
</dbReference>
<dbReference type="InterPro" id="IPR036736">
    <property type="entry name" value="ACP-like_sf"/>
</dbReference>
<dbReference type="Gene3D" id="3.40.50.720">
    <property type="entry name" value="NAD(P)-binding Rossmann-like Domain"/>
    <property type="match status" value="1"/>
</dbReference>
<dbReference type="InterPro" id="IPR010080">
    <property type="entry name" value="Thioester_reductase-like_dom"/>
</dbReference>
<name>A0A7R7W7Y0_ASPKA</name>
<dbReference type="InterPro" id="IPR000873">
    <property type="entry name" value="AMP-dep_synth/lig_dom"/>
</dbReference>
<dbReference type="InterPro" id="IPR025110">
    <property type="entry name" value="AMP-bd_C"/>
</dbReference>
<dbReference type="PROSITE" id="PS00012">
    <property type="entry name" value="PHOSPHOPANTETHEINE"/>
    <property type="match status" value="1"/>
</dbReference>
<reference evidence="4" key="2">
    <citation type="submission" date="2021-02" db="EMBL/GenBank/DDBJ databases">
        <title>Aspergillus luchuensis mut. kawachii IFO 4304 genome sequence.</title>
        <authorList>
            <person name="Mori K."/>
            <person name="Kadooka C."/>
            <person name="Goto M."/>
            <person name="Futagami T."/>
        </authorList>
    </citation>
    <scope>NUCLEOTIDE SEQUENCE</scope>
    <source>
        <strain evidence="4">IFO 4308</strain>
    </source>
</reference>
<dbReference type="Gene3D" id="2.30.38.10">
    <property type="entry name" value="Luciferase, Domain 3"/>
    <property type="match status" value="1"/>
</dbReference>
<dbReference type="AlphaFoldDB" id="A0A7R7W7Y0"/>
<dbReference type="PROSITE" id="PS00455">
    <property type="entry name" value="AMP_BINDING"/>
    <property type="match status" value="1"/>
</dbReference>
<dbReference type="KEGG" id="aluc:AKAW2_31345A"/>
<comment type="similarity">
    <text evidence="3">Belongs to the NRP synthetase family.</text>
</comment>